<organism evidence="1">
    <name type="scientific">Candidatus Kentrum sp. DK</name>
    <dbReference type="NCBI Taxonomy" id="2126562"/>
    <lineage>
        <taxon>Bacteria</taxon>
        <taxon>Pseudomonadati</taxon>
        <taxon>Pseudomonadota</taxon>
        <taxon>Gammaproteobacteria</taxon>
        <taxon>Candidatus Kentrum</taxon>
    </lineage>
</organism>
<name>A0A450SBK1_9GAMM</name>
<proteinExistence type="predicted"/>
<sequence>MNQVLGSYCLGKWFHSMETSAARNKRAMKVSSYSSYRILKNTQ</sequence>
<dbReference type="EMBL" id="CAADEX010000025">
    <property type="protein sequence ID" value="VFJ49581.1"/>
    <property type="molecule type" value="Genomic_DNA"/>
</dbReference>
<dbReference type="AlphaFoldDB" id="A0A450SBK1"/>
<accession>A0A450SBK1</accession>
<protein>
    <submittedName>
        <fullName evidence="1">Uncharacterized protein</fullName>
    </submittedName>
</protein>
<gene>
    <name evidence="1" type="ORF">BECKDK2373B_GA0170837_102520</name>
</gene>
<reference evidence="1" key="1">
    <citation type="submission" date="2019-02" db="EMBL/GenBank/DDBJ databases">
        <authorList>
            <person name="Gruber-Vodicka R. H."/>
            <person name="Seah K. B. B."/>
        </authorList>
    </citation>
    <scope>NUCLEOTIDE SEQUENCE</scope>
    <source>
        <strain evidence="1">BECK_DK47</strain>
    </source>
</reference>
<evidence type="ECO:0000313" key="1">
    <source>
        <dbReference type="EMBL" id="VFJ49581.1"/>
    </source>
</evidence>